<dbReference type="Pfam" id="PF00155">
    <property type="entry name" value="Aminotran_1_2"/>
    <property type="match status" value="1"/>
</dbReference>
<dbReference type="EC" id="2.6.1.-" evidence="7"/>
<dbReference type="InterPro" id="IPR015421">
    <property type="entry name" value="PyrdxlP-dep_Trfase_major"/>
</dbReference>
<dbReference type="InterPro" id="IPR015422">
    <property type="entry name" value="PyrdxlP-dep_Trfase_small"/>
</dbReference>
<dbReference type="SUPFAM" id="SSF53383">
    <property type="entry name" value="PLP-dependent transferases"/>
    <property type="match status" value="1"/>
</dbReference>
<dbReference type="InterPro" id="IPR015424">
    <property type="entry name" value="PyrdxlP-dep_Trfase"/>
</dbReference>
<protein>
    <recommendedName>
        <fullName evidence="7">Aminotransferase</fullName>
        <ecNumber evidence="7">2.6.1.-</ecNumber>
    </recommendedName>
</protein>
<dbReference type="PROSITE" id="PS00105">
    <property type="entry name" value="AA_TRANSFER_CLASS_1"/>
    <property type="match status" value="1"/>
</dbReference>
<dbReference type="Gene3D" id="3.40.640.10">
    <property type="entry name" value="Type I PLP-dependent aspartate aminotransferase-like (Major domain)"/>
    <property type="match status" value="1"/>
</dbReference>
<dbReference type="Proteomes" id="UP001220010">
    <property type="component" value="Unassembled WGS sequence"/>
</dbReference>
<evidence type="ECO:0000256" key="4">
    <source>
        <dbReference type="ARBA" id="ARBA00022576"/>
    </source>
</evidence>
<organism evidence="9 10">
    <name type="scientific">Candidatus Methanocrinis natronophilus</name>
    <dbReference type="NCBI Taxonomy" id="3033396"/>
    <lineage>
        <taxon>Archaea</taxon>
        <taxon>Methanobacteriati</taxon>
        <taxon>Methanobacteriota</taxon>
        <taxon>Stenosarchaea group</taxon>
        <taxon>Methanomicrobia</taxon>
        <taxon>Methanotrichales</taxon>
        <taxon>Methanotrichaceae</taxon>
        <taxon>Methanocrinis</taxon>
    </lineage>
</organism>
<comment type="subunit">
    <text evidence="3">Homodimer.</text>
</comment>
<evidence type="ECO:0000256" key="2">
    <source>
        <dbReference type="ARBA" id="ARBA00007441"/>
    </source>
</evidence>
<evidence type="ECO:0000256" key="3">
    <source>
        <dbReference type="ARBA" id="ARBA00011738"/>
    </source>
</evidence>
<accession>A0ABT5X861</accession>
<evidence type="ECO:0000313" key="9">
    <source>
        <dbReference type="EMBL" id="MDF0590875.1"/>
    </source>
</evidence>
<sequence length="420" mass="46522">MTDGQISEKNKKLTMAKPALWRPEAHLSTTVRDMPPSGIRKFFDIVVEMEDVISLGVGEPDFPTPWHIREACIYSLEGGNTSYTSNKGLPELREVLAESVEEDLALDYDPEDEILITTGVSEAVDLAFRATLNSGDEVIVPQPCYVAYVPDVLLAGGVPRPVATRLSEEFKLRPEDFAGEINERTKALVLSYPNNPTGAVMTREDLEEIADLVVENDLLVISDEVYDKLTYDGKHVSFAQLEGMQERTVLLNGLSKSSAMTGWRIGYAFGDPAIIGAMTKVHQYTMLCAPTMAQVAAVEAVRRGEEEVMAMKREYDRRRRLFVSELERLGLPCFEPKGAFYAFPSIQGTGLSSEEFSEELLKEERVAAVPGNAFGESGEGFIRCSYATSKEEILEAIDRIERFLANLEARGRSGKGIKKV</sequence>
<dbReference type="PANTHER" id="PTHR46383:SF3">
    <property type="entry name" value="ASPARTATE AMINOTRANSFERASE-RELATED"/>
    <property type="match status" value="1"/>
</dbReference>
<keyword evidence="6" id="KW-0663">Pyridoxal phosphate</keyword>
<dbReference type="RefSeq" id="WP_316966620.1">
    <property type="nucleotide sequence ID" value="NZ_JARFPK010000021.1"/>
</dbReference>
<evidence type="ECO:0000256" key="5">
    <source>
        <dbReference type="ARBA" id="ARBA00022679"/>
    </source>
</evidence>
<keyword evidence="5 7" id="KW-0808">Transferase</keyword>
<comment type="similarity">
    <text evidence="2 7">Belongs to the class-I pyridoxal-phosphate-dependent aminotransferase family.</text>
</comment>
<dbReference type="CDD" id="cd00609">
    <property type="entry name" value="AAT_like"/>
    <property type="match status" value="1"/>
</dbReference>
<dbReference type="PANTHER" id="PTHR46383">
    <property type="entry name" value="ASPARTATE AMINOTRANSFERASE"/>
    <property type="match status" value="1"/>
</dbReference>
<keyword evidence="4 7" id="KW-0032">Aminotransferase</keyword>
<dbReference type="InterPro" id="IPR004838">
    <property type="entry name" value="NHTrfase_class1_PyrdxlP-BS"/>
</dbReference>
<evidence type="ECO:0000256" key="6">
    <source>
        <dbReference type="ARBA" id="ARBA00022898"/>
    </source>
</evidence>
<dbReference type="EMBL" id="JARFPK010000021">
    <property type="protein sequence ID" value="MDF0590875.1"/>
    <property type="molecule type" value="Genomic_DNA"/>
</dbReference>
<comment type="cofactor">
    <cofactor evidence="1 7">
        <name>pyridoxal 5'-phosphate</name>
        <dbReference type="ChEBI" id="CHEBI:597326"/>
    </cofactor>
</comment>
<evidence type="ECO:0000256" key="1">
    <source>
        <dbReference type="ARBA" id="ARBA00001933"/>
    </source>
</evidence>
<proteinExistence type="inferred from homology"/>
<evidence type="ECO:0000256" key="7">
    <source>
        <dbReference type="RuleBase" id="RU000481"/>
    </source>
</evidence>
<dbReference type="InterPro" id="IPR050596">
    <property type="entry name" value="AspAT/PAT-like"/>
</dbReference>
<dbReference type="Gene3D" id="3.90.1150.10">
    <property type="entry name" value="Aspartate Aminotransferase, domain 1"/>
    <property type="match status" value="1"/>
</dbReference>
<name>A0ABT5X861_9EURY</name>
<evidence type="ECO:0000313" key="10">
    <source>
        <dbReference type="Proteomes" id="UP001220010"/>
    </source>
</evidence>
<comment type="caution">
    <text evidence="9">The sequence shown here is derived from an EMBL/GenBank/DDBJ whole genome shotgun (WGS) entry which is preliminary data.</text>
</comment>
<keyword evidence="10" id="KW-1185">Reference proteome</keyword>
<reference evidence="9 10" key="1">
    <citation type="submission" date="2023-03" db="EMBL/GenBank/DDBJ databases">
        <title>WGS of Methanotrichaceae archaeon Mx.</title>
        <authorList>
            <person name="Sorokin D.Y."/>
            <person name="Merkel A.Y."/>
        </authorList>
    </citation>
    <scope>NUCLEOTIDE SEQUENCE [LARGE SCALE GENOMIC DNA]</scope>
    <source>
        <strain evidence="9 10">Mx</strain>
    </source>
</reference>
<gene>
    <name evidence="9" type="ORF">P0O15_06810</name>
</gene>
<dbReference type="InterPro" id="IPR004839">
    <property type="entry name" value="Aminotransferase_I/II_large"/>
</dbReference>
<evidence type="ECO:0000259" key="8">
    <source>
        <dbReference type="Pfam" id="PF00155"/>
    </source>
</evidence>
<dbReference type="GO" id="GO:0008483">
    <property type="term" value="F:transaminase activity"/>
    <property type="evidence" value="ECO:0007669"/>
    <property type="project" value="UniProtKB-KW"/>
</dbReference>
<feature type="domain" description="Aminotransferase class I/classII large" evidence="8">
    <location>
        <begin position="51"/>
        <end position="400"/>
    </location>
</feature>